<dbReference type="OrthoDB" id="18982at2759"/>
<dbReference type="GO" id="GO:0000045">
    <property type="term" value="P:autophagosome assembly"/>
    <property type="evidence" value="ECO:0007669"/>
    <property type="project" value="TreeGrafter"/>
</dbReference>
<proteinExistence type="inferred from homology"/>
<evidence type="ECO:0000256" key="1">
    <source>
        <dbReference type="ARBA" id="ARBA00004406"/>
    </source>
</evidence>
<dbReference type="GO" id="GO:0005789">
    <property type="term" value="C:endoplasmic reticulum membrane"/>
    <property type="evidence" value="ECO:0007669"/>
    <property type="project" value="UniProtKB-SubCell"/>
</dbReference>
<evidence type="ECO:0000256" key="2">
    <source>
        <dbReference type="ARBA" id="ARBA00004623"/>
    </source>
</evidence>
<feature type="compositionally biased region" description="Polar residues" evidence="12">
    <location>
        <begin position="1991"/>
        <end position="2004"/>
    </location>
</feature>
<feature type="region of interest" description="Disordered" evidence="12">
    <location>
        <begin position="121"/>
        <end position="148"/>
    </location>
</feature>
<comment type="caution">
    <text evidence="13">The sequence shown here is derived from an EMBL/GenBank/DDBJ whole genome shotgun (WGS) entry which is preliminary data.</text>
</comment>
<dbReference type="GO" id="GO:0043495">
    <property type="term" value="F:protein-membrane adaptor activity"/>
    <property type="evidence" value="ECO:0007669"/>
    <property type="project" value="TreeGrafter"/>
</dbReference>
<name>A0A9W8IAC4_9FUNG</name>
<evidence type="ECO:0000256" key="11">
    <source>
        <dbReference type="ARBA" id="ARBA00024615"/>
    </source>
</evidence>
<dbReference type="EMBL" id="JANBUW010000042">
    <property type="protein sequence ID" value="KAJ2850153.1"/>
    <property type="molecule type" value="Genomic_DNA"/>
</dbReference>
<feature type="region of interest" description="Disordered" evidence="12">
    <location>
        <begin position="202"/>
        <end position="267"/>
    </location>
</feature>
<dbReference type="Pfam" id="PF13329">
    <property type="entry name" value="ATG2_CAD"/>
    <property type="match status" value="3"/>
</dbReference>
<dbReference type="GO" id="GO:0006869">
    <property type="term" value="P:lipid transport"/>
    <property type="evidence" value="ECO:0007669"/>
    <property type="project" value="UniProtKB-KW"/>
</dbReference>
<dbReference type="GO" id="GO:0061709">
    <property type="term" value="P:reticulophagy"/>
    <property type="evidence" value="ECO:0007669"/>
    <property type="project" value="TreeGrafter"/>
</dbReference>
<feature type="region of interest" description="Disordered" evidence="12">
    <location>
        <begin position="1364"/>
        <end position="1391"/>
    </location>
</feature>
<dbReference type="GO" id="GO:0000422">
    <property type="term" value="P:autophagy of mitochondrion"/>
    <property type="evidence" value="ECO:0007669"/>
    <property type="project" value="TreeGrafter"/>
</dbReference>
<feature type="region of interest" description="Disordered" evidence="12">
    <location>
        <begin position="1501"/>
        <end position="1546"/>
    </location>
</feature>
<evidence type="ECO:0000256" key="4">
    <source>
        <dbReference type="ARBA" id="ARBA00018070"/>
    </source>
</evidence>
<feature type="compositionally biased region" description="Low complexity" evidence="12">
    <location>
        <begin position="328"/>
        <end position="349"/>
    </location>
</feature>
<dbReference type="GO" id="GO:0061908">
    <property type="term" value="C:phagophore"/>
    <property type="evidence" value="ECO:0007669"/>
    <property type="project" value="TreeGrafter"/>
</dbReference>
<feature type="compositionally biased region" description="Acidic residues" evidence="12">
    <location>
        <begin position="242"/>
        <end position="254"/>
    </location>
</feature>
<evidence type="ECO:0000256" key="12">
    <source>
        <dbReference type="SAM" id="MobiDB-lite"/>
    </source>
</evidence>
<sequence length="2343" mass="255466">MWPTNWSFSLPTWAVSNSLQKRLVKFLLRRTVGQFLKTELDDENLDVQLSGGQLRLRNVELSEEASINSTALNDAIAGLPIVVDSGAIGLISVSIPWTQLWTGHCEVQIDELSIKSRLANDNAGDELPSSGDAMSTVDKSRARPSRSTIADSIAMTEGNSSILNSSVFIADDFLRAETLGYGDKDEVFINKDVERLIATAHEERAQRQRSRGKSVRNNVASGSAHAQARPLSLAANNNDNNNDNDDDDLFEDSNDVMIPKPGSPGGTVQGLQVVSEMVDRIISAVNIRVQKVTVECIIATRDNVAGDMSNTLQLTIDSIELLDEKAGRYNSSSNDSSSGSTSSENIAGSSRDHPAGIEYKVIEFRTLNKLLEIRGLRLDILSSSARISGNSDGAATILSTFGAPISAHARIHRRMPFSELMPVQTKRSAGGHRKSETEESVYMGPMPGEFREAKPVDQSSPISPTQPADARAYNNFGEEPTTSGWDVSIDINDIACVLTSAQMERLLAMVRLAAPLIKQSMVRQAVMDQFHGRFGDQPFASAAEFFPQLARWVNVTCRHIFVAIVPEPDDTLDTWHESSLSVLRLKLESVKHLALYLKGLSAKWESTPLSGTVSAPSETAGFMDTDFWAAMTREATARTDGVRGNFTAHGKSSRSTTTLSAHLESFNIYDSSPKHHPVVIPLLSIDRSLQPDTPSQQSRSNTSRYDIWVNASDSDLALTINVAPIVIELNKELADRLSTYQELMGSIASVDTGGLSAATVHAADTGNIRDVAESIEQLMSNLKLETGTKMPSKIAVCSSLIRTWIKLPGTDVSSDSHSSKQSRPRIRAEQPAPGHFCIDAVDAVITNVINGTATSSQSPNMVPEGHMRHPHIQELLESRKSVGGSGLRVECEALHVYVQSVEGGNCIEHIASMHQPSRLLHSTAEAVSIPRPHIEITNNANPDQSIHDIEHGWHRPPAFEAFSAKNDNIRVRMAPESELTTSLEFEQLAVSSSQVVVSCHMPEADISLSRKTYQRLNAVINDFMLWQSIQEESVTEAPYFEQKRRLGLSVLIDVPLMTAGICSSEAQLNEDGASNVNIPGRSQVKEPTGFSYQSSSGLSQRCRLNNTQLFLSNSIIENGRVYVSMESNQLRLSSFLDGVETEVALSHTFANSDTPIITPQLSLFLLTSPSLSEESEAVLKTTWTTFDYRNESTCFRELEAFFSSSGTSGMVQPPPKPMRLSLNVQNSSFRWCPSTVPNMNSAAVSVDSLAVILGINSHVSERDNEELRYYIEGLSVFGRSADSQSAFPVDVSNDAWVSTGRFWKDHGYAALVHMDMIDIASRSKEGDDGPLMDLRLYSEALMVDVCADSISTLPNLAQGLLHDINGDENKNESQIPDKRRAKAPRVLGQTPDDVFGDIEEDAFANSSAFAGNAAGSSIHGVSHSQMSAASHLSSHSARSFTNDFENGRDDIGILLMDDYFATQEPPDVAEDYEVVGGKSLSPTSPKQPKYSKTYASTVTSGVPISQQMSKPSRISGASGSSRGQSLETKSSKGKEPASRVIAKSPSEADDLAFSDDNVFDFHDYVDMDSGGNTDGFSGDDSDFGPRKHKLPPYNLKLQSQFAATDSVVLEPDFPASKYISQKPSMVHPPKAEFISWQPDASNASVKITSSKDEFIDDDKQAGAKEGIEFIEDYFKAPVPGEASSTESSDSEQEGSIPILALTVDVARVEVNLHSGQDWYMSESSSAHAGDLNFMPSYMDNLDASTTNIRDSHGQTSASMPEYHGSPLFSPMSPRKQSATCPERRSPKPKIELRATQVHSEYRQYAESSTTSFDLGVNVDMLEILDRLETSEWSKLLTRRRDTKTGLPASLHLLANSRNRKLLTAGMADSDRVTNMRMRRQKSSRWAESNAEPMLSVQVEAVRPYTSLETQELRVDVEISPLRCYIHQDALDFIIGFFETAERLSTKANMSSQRQERSKWGVRSTDHPYFQIVRITPINVIFDYKPRRMRTMSGSKTQQGGSSAGTDGAPLDGELPSAPQPSSRSRKPMELLNFFPLEDAEMTLSTVKVRGVAGIAKLIRELGHAWLPHLTQTQIPGVVSGITPLRSLVNLGTGVADLVILPLEQYRKDGRLVQGFKRGAQSFAKTTALEAIHLGAKVAVNAQTLLEQAGDVLNVDIASSGDSAGSGAHSLDSRRESIVSPLGAEHHLAVDMADFPDYISLDGRSHAGSDYSVGTSSNAGARRNVFGKSKYAKQPENLGEGMRQAYASLRSNVGDAVQTILAIPVVVQEDESGQVVDGATGRSPVHGSVRAVVRAVPVAVLKPMIGATEAVSKTLLGLRNTIEPARREQLEHKYKSRSLGLKKL</sequence>
<dbReference type="GO" id="GO:0032266">
    <property type="term" value="F:phosphatidylinositol-3-phosphate binding"/>
    <property type="evidence" value="ECO:0007669"/>
    <property type="project" value="TreeGrafter"/>
</dbReference>
<gene>
    <name evidence="13" type="primary">ATG2</name>
    <name evidence="13" type="ORF">IWW36_002110</name>
</gene>
<evidence type="ECO:0000313" key="14">
    <source>
        <dbReference type="Proteomes" id="UP001139887"/>
    </source>
</evidence>
<dbReference type="GO" id="GO:0034727">
    <property type="term" value="P:piecemeal microautophagy of the nucleus"/>
    <property type="evidence" value="ECO:0007669"/>
    <property type="project" value="TreeGrafter"/>
</dbReference>
<keyword evidence="8" id="KW-0445">Lipid transport</keyword>
<keyword evidence="14" id="KW-1185">Reference proteome</keyword>
<evidence type="ECO:0000256" key="8">
    <source>
        <dbReference type="ARBA" id="ARBA00023055"/>
    </source>
</evidence>
<comment type="similarity">
    <text evidence="3">Belongs to the ATG2 family.</text>
</comment>
<evidence type="ECO:0000256" key="3">
    <source>
        <dbReference type="ARBA" id="ARBA00009714"/>
    </source>
</evidence>
<feature type="region of interest" description="Disordered" evidence="12">
    <location>
        <begin position="1989"/>
        <end position="2025"/>
    </location>
</feature>
<reference evidence="13" key="1">
    <citation type="submission" date="2022-07" db="EMBL/GenBank/DDBJ databases">
        <title>Phylogenomic reconstructions and comparative analyses of Kickxellomycotina fungi.</title>
        <authorList>
            <person name="Reynolds N.K."/>
            <person name="Stajich J.E."/>
            <person name="Barry K."/>
            <person name="Grigoriev I.V."/>
            <person name="Crous P."/>
            <person name="Smith M.E."/>
        </authorList>
    </citation>
    <scope>NUCLEOTIDE SEQUENCE</scope>
    <source>
        <strain evidence="13">NRRL 1566</strain>
    </source>
</reference>
<evidence type="ECO:0000256" key="10">
    <source>
        <dbReference type="ARBA" id="ARBA00024479"/>
    </source>
</evidence>
<evidence type="ECO:0000256" key="6">
    <source>
        <dbReference type="ARBA" id="ARBA00022824"/>
    </source>
</evidence>
<dbReference type="Proteomes" id="UP001139887">
    <property type="component" value="Unassembled WGS sequence"/>
</dbReference>
<organism evidence="13 14">
    <name type="scientific">Coemansia brasiliensis</name>
    <dbReference type="NCBI Taxonomy" id="2650707"/>
    <lineage>
        <taxon>Eukaryota</taxon>
        <taxon>Fungi</taxon>
        <taxon>Fungi incertae sedis</taxon>
        <taxon>Zoopagomycota</taxon>
        <taxon>Kickxellomycotina</taxon>
        <taxon>Kickxellomycetes</taxon>
        <taxon>Kickxellales</taxon>
        <taxon>Kickxellaceae</taxon>
        <taxon>Coemansia</taxon>
    </lineage>
</organism>
<keyword evidence="9" id="KW-0472">Membrane</keyword>
<evidence type="ECO:0000256" key="9">
    <source>
        <dbReference type="ARBA" id="ARBA00023136"/>
    </source>
</evidence>
<dbReference type="PANTHER" id="PTHR13190">
    <property type="entry name" value="AUTOPHAGY-RELATED 2, ISOFORM A"/>
    <property type="match status" value="1"/>
</dbReference>
<feature type="compositionally biased region" description="Low complexity" evidence="12">
    <location>
        <begin position="1509"/>
        <end position="1525"/>
    </location>
</feature>
<feature type="region of interest" description="Disordered" evidence="12">
    <location>
        <begin position="328"/>
        <end position="352"/>
    </location>
</feature>
<comment type="catalytic activity">
    <reaction evidence="10">
        <text>a 1,2-diacyl-sn-glycero-3-phospho-L-serine(in) = a 1,2-diacyl-sn-glycero-3-phospho-L-serine(out)</text>
        <dbReference type="Rhea" id="RHEA:38663"/>
        <dbReference type="ChEBI" id="CHEBI:57262"/>
    </reaction>
</comment>
<keyword evidence="6" id="KW-0256">Endoplasmic reticulum</keyword>
<evidence type="ECO:0000256" key="7">
    <source>
        <dbReference type="ARBA" id="ARBA00023006"/>
    </source>
</evidence>
<feature type="region of interest" description="Disordered" evidence="12">
    <location>
        <begin position="1765"/>
        <end position="1786"/>
    </location>
</feature>
<dbReference type="GO" id="GO:0034045">
    <property type="term" value="C:phagophore assembly site membrane"/>
    <property type="evidence" value="ECO:0007669"/>
    <property type="project" value="UniProtKB-SubCell"/>
</dbReference>
<comment type="subcellular location">
    <subcellularLocation>
        <location evidence="1">Endoplasmic reticulum membrane</location>
        <topology evidence="1">Peripheral membrane protein</topology>
    </subcellularLocation>
    <subcellularLocation>
        <location evidence="2">Preautophagosomal structure membrane</location>
        <topology evidence="2">Peripheral membrane protein</topology>
    </subcellularLocation>
</comment>
<evidence type="ECO:0000313" key="13">
    <source>
        <dbReference type="EMBL" id="KAJ2850153.1"/>
    </source>
</evidence>
<dbReference type="GO" id="GO:0061723">
    <property type="term" value="P:glycophagy"/>
    <property type="evidence" value="ECO:0007669"/>
    <property type="project" value="TreeGrafter"/>
</dbReference>
<comment type="catalytic activity">
    <reaction evidence="11">
        <text>a 1,2-diacyl-sn-glycero-3-phosphoethanolamine(in) = a 1,2-diacyl-sn-glycero-3-phosphoethanolamine(out)</text>
        <dbReference type="Rhea" id="RHEA:38895"/>
        <dbReference type="ChEBI" id="CHEBI:64612"/>
    </reaction>
</comment>
<dbReference type="InterPro" id="IPR026849">
    <property type="entry name" value="ATG2"/>
</dbReference>
<dbReference type="PANTHER" id="PTHR13190:SF1">
    <property type="entry name" value="AUTOPHAGY-RELATED 2, ISOFORM A"/>
    <property type="match status" value="1"/>
</dbReference>
<keyword evidence="5" id="KW-0813">Transport</keyword>
<keyword evidence="7" id="KW-0072">Autophagy</keyword>
<feature type="region of interest" description="Disordered" evidence="12">
    <location>
        <begin position="810"/>
        <end position="831"/>
    </location>
</feature>
<evidence type="ECO:0000256" key="5">
    <source>
        <dbReference type="ARBA" id="ARBA00022448"/>
    </source>
</evidence>
<protein>
    <recommendedName>
        <fullName evidence="4">Autophagy-related protein 2</fullName>
    </recommendedName>
</protein>
<accession>A0A9W8IAC4</accession>
<feature type="compositionally biased region" description="Basic and acidic residues" evidence="12">
    <location>
        <begin position="1364"/>
        <end position="1378"/>
    </location>
</feature>